<accession>A0A2S6NKT9</accession>
<reference evidence="9 10" key="1">
    <citation type="journal article" date="2018" name="Arch. Microbiol.">
        <title>New insights into the metabolic potential of the phototrophic purple bacterium Rhodopila globiformis DSM 161(T) from its draft genome sequence and evidence for a vanadium-dependent nitrogenase.</title>
        <authorList>
            <person name="Imhoff J.F."/>
            <person name="Rahn T."/>
            <person name="Kunzel S."/>
            <person name="Neulinger S.C."/>
        </authorList>
    </citation>
    <scope>NUCLEOTIDE SEQUENCE [LARGE SCALE GENOMIC DNA]</scope>
    <source>
        <strain evidence="9 10">DSM 161</strain>
    </source>
</reference>
<dbReference type="Gene3D" id="2.102.10.10">
    <property type="entry name" value="Rieske [2Fe-2S] iron-sulphur domain"/>
    <property type="match status" value="1"/>
</dbReference>
<dbReference type="GO" id="GO:0016491">
    <property type="term" value="F:oxidoreductase activity"/>
    <property type="evidence" value="ECO:0007669"/>
    <property type="project" value="UniProtKB-KW"/>
</dbReference>
<comment type="similarity">
    <text evidence="1">Belongs to the bacterial ring-hydroxylating dioxygenase alpha subunit family.</text>
</comment>
<dbReference type="InterPro" id="IPR017941">
    <property type="entry name" value="Rieske_2Fe-2S"/>
</dbReference>
<dbReference type="EMBL" id="NHRY01000067">
    <property type="protein sequence ID" value="PPQ35785.1"/>
    <property type="molecule type" value="Genomic_DNA"/>
</dbReference>
<dbReference type="Pfam" id="PF00355">
    <property type="entry name" value="Rieske"/>
    <property type="match status" value="1"/>
</dbReference>
<evidence type="ECO:0000256" key="2">
    <source>
        <dbReference type="ARBA" id="ARBA00022714"/>
    </source>
</evidence>
<feature type="compositionally biased region" description="Pro residues" evidence="7">
    <location>
        <begin position="235"/>
        <end position="244"/>
    </location>
</feature>
<dbReference type="OrthoDB" id="7456916at2"/>
<feature type="region of interest" description="Disordered" evidence="7">
    <location>
        <begin position="231"/>
        <end position="254"/>
    </location>
</feature>
<evidence type="ECO:0000259" key="8">
    <source>
        <dbReference type="PROSITE" id="PS51296"/>
    </source>
</evidence>
<evidence type="ECO:0000256" key="5">
    <source>
        <dbReference type="ARBA" id="ARBA00023004"/>
    </source>
</evidence>
<keyword evidence="10" id="KW-1185">Reference proteome</keyword>
<evidence type="ECO:0000313" key="9">
    <source>
        <dbReference type="EMBL" id="PPQ35785.1"/>
    </source>
</evidence>
<gene>
    <name evidence="9" type="ORF">CCS01_06505</name>
</gene>
<proteinExistence type="inferred from homology"/>
<keyword evidence="6" id="KW-0411">Iron-sulfur</keyword>
<evidence type="ECO:0000256" key="3">
    <source>
        <dbReference type="ARBA" id="ARBA00022723"/>
    </source>
</evidence>
<dbReference type="GO" id="GO:0005506">
    <property type="term" value="F:iron ion binding"/>
    <property type="evidence" value="ECO:0007669"/>
    <property type="project" value="InterPro"/>
</dbReference>
<keyword evidence="4" id="KW-0560">Oxidoreductase</keyword>
<keyword evidence="3" id="KW-0479">Metal-binding</keyword>
<evidence type="ECO:0000313" key="10">
    <source>
        <dbReference type="Proteomes" id="UP000239724"/>
    </source>
</evidence>
<sequence length="439" mass="49635">MPDGSQAARLIIDDREDGIFRVHRSVFIDPHILDRERAAVFDKSWLFAGHVSELPKPGDFVTRRVGGRPVIIAHGDDGAVRILMNTCRHRGNLVCREHKGRGAEMFRCFYHGWIYNIRGELKGVPGEEAYSDAFDRDALGLEPAPRMHIHRGCIFVSFDPEIESFESYMQDALAVLDNTLDLGDMEFVQGQFKYAMRANWKLLVENSMDGYHAAYTHERFFSQWMPSEGIGNGYRPPPPSPPPNADGTNARWGTSPLGNGHVTTLYPSTESRPPVFQPYLDKYAAEALKKSHEALVSRHGPARARMIEGGAGNYLIFPNLMIIDGWRVFRTFYPTSPDYMEIDGWACLPRGEPAELRKARLDWYLAFQGPGGFATPDDVEALEGCQMGFATHREVEWSDISRGMKGNRSGGPSELQMRVFWREWQARMTTGRHAEYTGD</sequence>
<feature type="domain" description="Rieske" evidence="8">
    <location>
        <begin position="45"/>
        <end position="156"/>
    </location>
</feature>
<name>A0A2S6NKT9_RHOGL</name>
<dbReference type="Gene3D" id="3.90.380.10">
    <property type="entry name" value="Naphthalene 1,2-dioxygenase Alpha Subunit, Chain A, domain 1"/>
    <property type="match status" value="1"/>
</dbReference>
<comment type="caution">
    <text evidence="9">The sequence shown here is derived from an EMBL/GenBank/DDBJ whole genome shotgun (WGS) entry which is preliminary data.</text>
</comment>
<dbReference type="SUPFAM" id="SSF55961">
    <property type="entry name" value="Bet v1-like"/>
    <property type="match status" value="1"/>
</dbReference>
<evidence type="ECO:0000256" key="6">
    <source>
        <dbReference type="ARBA" id="ARBA00023014"/>
    </source>
</evidence>
<dbReference type="Pfam" id="PF00848">
    <property type="entry name" value="Ring_hydroxyl_A"/>
    <property type="match status" value="1"/>
</dbReference>
<dbReference type="InterPro" id="IPR001663">
    <property type="entry name" value="Rng_hydr_dOase-A"/>
</dbReference>
<dbReference type="CDD" id="cd03469">
    <property type="entry name" value="Rieske_RO_Alpha_N"/>
    <property type="match status" value="1"/>
</dbReference>
<keyword evidence="2" id="KW-0001">2Fe-2S</keyword>
<evidence type="ECO:0000256" key="4">
    <source>
        <dbReference type="ARBA" id="ARBA00023002"/>
    </source>
</evidence>
<dbReference type="AlphaFoldDB" id="A0A2S6NKT9"/>
<evidence type="ECO:0000256" key="1">
    <source>
        <dbReference type="ARBA" id="ARBA00008751"/>
    </source>
</evidence>
<keyword evidence="5" id="KW-0408">Iron</keyword>
<organism evidence="9 10">
    <name type="scientific">Rhodopila globiformis</name>
    <name type="common">Rhodopseudomonas globiformis</name>
    <dbReference type="NCBI Taxonomy" id="1071"/>
    <lineage>
        <taxon>Bacteria</taxon>
        <taxon>Pseudomonadati</taxon>
        <taxon>Pseudomonadota</taxon>
        <taxon>Alphaproteobacteria</taxon>
        <taxon>Acetobacterales</taxon>
        <taxon>Acetobacteraceae</taxon>
        <taxon>Rhodopila</taxon>
    </lineage>
</organism>
<evidence type="ECO:0000256" key="7">
    <source>
        <dbReference type="SAM" id="MobiDB-lite"/>
    </source>
</evidence>
<dbReference type="GO" id="GO:0051537">
    <property type="term" value="F:2 iron, 2 sulfur cluster binding"/>
    <property type="evidence" value="ECO:0007669"/>
    <property type="project" value="UniProtKB-KW"/>
</dbReference>
<dbReference type="PANTHER" id="PTHR43756">
    <property type="entry name" value="CHOLINE MONOOXYGENASE, CHLOROPLASTIC"/>
    <property type="match status" value="1"/>
</dbReference>
<dbReference type="PROSITE" id="PS51296">
    <property type="entry name" value="RIESKE"/>
    <property type="match status" value="1"/>
</dbReference>
<dbReference type="Proteomes" id="UP000239724">
    <property type="component" value="Unassembled WGS sequence"/>
</dbReference>
<dbReference type="InterPro" id="IPR036922">
    <property type="entry name" value="Rieske_2Fe-2S_sf"/>
</dbReference>
<dbReference type="PANTHER" id="PTHR43756:SF1">
    <property type="entry name" value="3-PHENYLPROPIONATE_CINNAMIC ACID DIOXYGENASE SUBUNIT ALPHA"/>
    <property type="match status" value="1"/>
</dbReference>
<dbReference type="InterPro" id="IPR015879">
    <property type="entry name" value="Ring_hydroxy_dOase_asu_C_dom"/>
</dbReference>
<dbReference type="RefSeq" id="WP_104518040.1">
    <property type="nucleotide sequence ID" value="NZ_NHRY01000067.1"/>
</dbReference>
<protein>
    <recommendedName>
        <fullName evidence="8">Rieske domain-containing protein</fullName>
    </recommendedName>
</protein>
<dbReference type="SUPFAM" id="SSF50022">
    <property type="entry name" value="ISP domain"/>
    <property type="match status" value="1"/>
</dbReference>
<dbReference type="PRINTS" id="PR00090">
    <property type="entry name" value="RNGDIOXGNASE"/>
</dbReference>